<dbReference type="Pfam" id="PF21634">
    <property type="entry name" value="MOV-10_beta-barrel"/>
    <property type="match status" value="1"/>
</dbReference>
<reference evidence="16" key="2">
    <citation type="submission" date="2025-08" db="UniProtKB">
        <authorList>
            <consortium name="RefSeq"/>
        </authorList>
    </citation>
    <scope>IDENTIFICATION</scope>
    <source>
        <tissue evidence="16">Stem</tissue>
    </source>
</reference>
<dbReference type="Pfam" id="PF13087">
    <property type="entry name" value="AAA_12"/>
    <property type="match status" value="1"/>
</dbReference>
<feature type="region of interest" description="Disordered" evidence="11">
    <location>
        <begin position="853"/>
        <end position="894"/>
    </location>
</feature>
<accession>A0ABM3KH31</accession>
<dbReference type="CDD" id="cd18038">
    <property type="entry name" value="DEXXQc_Helz-like"/>
    <property type="match status" value="1"/>
</dbReference>
<dbReference type="Pfam" id="PF13086">
    <property type="entry name" value="AAA_11"/>
    <property type="match status" value="2"/>
</dbReference>
<dbReference type="PANTHER" id="PTHR45418">
    <property type="entry name" value="CANCER/TESTIS ANTIGEN 55"/>
    <property type="match status" value="1"/>
</dbReference>
<dbReference type="Proteomes" id="UP001652600">
    <property type="component" value="Chromosome 1"/>
</dbReference>
<evidence type="ECO:0000256" key="2">
    <source>
        <dbReference type="ARBA" id="ARBA00005601"/>
    </source>
</evidence>
<dbReference type="InterPro" id="IPR041677">
    <property type="entry name" value="DNA2/NAM7_AAA_11"/>
</dbReference>
<proteinExistence type="inferred from homology"/>
<dbReference type="InterPro" id="IPR026122">
    <property type="entry name" value="MOV-10/SDE3_DEXXQ/H-box"/>
</dbReference>
<dbReference type="InterPro" id="IPR049080">
    <property type="entry name" value="MOV-10-like_beta-barrel"/>
</dbReference>
<evidence type="ECO:0000313" key="16">
    <source>
        <dbReference type="RefSeq" id="XP_050937093.1"/>
    </source>
</evidence>
<evidence type="ECO:0000256" key="6">
    <source>
        <dbReference type="ARBA" id="ARBA00022801"/>
    </source>
</evidence>
<dbReference type="GeneID" id="103489678"/>
<dbReference type="Gene3D" id="3.40.50.300">
    <property type="entry name" value="P-loop containing nucleotide triphosphate hydrolases"/>
    <property type="match status" value="2"/>
</dbReference>
<evidence type="ECO:0000259" key="13">
    <source>
        <dbReference type="Pfam" id="PF13087"/>
    </source>
</evidence>
<protein>
    <recommendedName>
        <fullName evidence="3">RNA helicase</fullName>
        <ecNumber evidence="3">3.6.4.13</ecNumber>
    </recommendedName>
</protein>
<keyword evidence="7 16" id="KW-0347">Helicase</keyword>
<name>A0ABM3KH31_CUCME</name>
<comment type="catalytic activity">
    <reaction evidence="10">
        <text>ATP + H2O = ADP + phosphate + H(+)</text>
        <dbReference type="Rhea" id="RHEA:13065"/>
        <dbReference type="ChEBI" id="CHEBI:15377"/>
        <dbReference type="ChEBI" id="CHEBI:15378"/>
        <dbReference type="ChEBI" id="CHEBI:30616"/>
        <dbReference type="ChEBI" id="CHEBI:43474"/>
        <dbReference type="ChEBI" id="CHEBI:456216"/>
        <dbReference type="EC" id="3.6.4.13"/>
    </reaction>
</comment>
<feature type="compositionally biased region" description="Acidic residues" evidence="11">
    <location>
        <begin position="885"/>
        <end position="894"/>
    </location>
</feature>
<dbReference type="EC" id="3.6.4.13" evidence="3"/>
<keyword evidence="5" id="KW-0547">Nucleotide-binding</keyword>
<evidence type="ECO:0000256" key="9">
    <source>
        <dbReference type="ARBA" id="ARBA00023158"/>
    </source>
</evidence>
<dbReference type="SUPFAM" id="SSF52540">
    <property type="entry name" value="P-loop containing nucleoside triphosphate hydrolases"/>
    <property type="match status" value="1"/>
</dbReference>
<keyword evidence="8" id="KW-0067">ATP-binding</keyword>
<feature type="domain" description="DNA2/NAM7 helicase helicase" evidence="12">
    <location>
        <begin position="520"/>
        <end position="595"/>
    </location>
</feature>
<keyword evidence="4" id="KW-0963">Cytoplasm</keyword>
<feature type="domain" description="DNA2/NAM7 helicase helicase" evidence="12">
    <location>
        <begin position="407"/>
        <end position="502"/>
    </location>
</feature>
<keyword evidence="6" id="KW-0378">Hydrolase</keyword>
<dbReference type="GO" id="GO:0004386">
    <property type="term" value="F:helicase activity"/>
    <property type="evidence" value="ECO:0007669"/>
    <property type="project" value="UniProtKB-KW"/>
</dbReference>
<dbReference type="InterPro" id="IPR041679">
    <property type="entry name" value="DNA2/NAM7-like_C"/>
</dbReference>
<evidence type="ECO:0000256" key="3">
    <source>
        <dbReference type="ARBA" id="ARBA00012552"/>
    </source>
</evidence>
<organism evidence="15 16">
    <name type="scientific">Cucumis melo</name>
    <name type="common">Muskmelon</name>
    <dbReference type="NCBI Taxonomy" id="3656"/>
    <lineage>
        <taxon>Eukaryota</taxon>
        <taxon>Viridiplantae</taxon>
        <taxon>Streptophyta</taxon>
        <taxon>Embryophyta</taxon>
        <taxon>Tracheophyta</taxon>
        <taxon>Spermatophyta</taxon>
        <taxon>Magnoliopsida</taxon>
        <taxon>eudicotyledons</taxon>
        <taxon>Gunneridae</taxon>
        <taxon>Pentapetalae</taxon>
        <taxon>rosids</taxon>
        <taxon>fabids</taxon>
        <taxon>Cucurbitales</taxon>
        <taxon>Cucurbitaceae</taxon>
        <taxon>Benincaseae</taxon>
        <taxon>Cucumis</taxon>
    </lineage>
</organism>
<evidence type="ECO:0000313" key="15">
    <source>
        <dbReference type="Proteomes" id="UP001652600"/>
    </source>
</evidence>
<evidence type="ECO:0000256" key="11">
    <source>
        <dbReference type="SAM" id="MobiDB-lite"/>
    </source>
</evidence>
<comment type="similarity">
    <text evidence="2">Belongs to the DNA2/NAM7 helicase family. SDE3 subfamily.</text>
</comment>
<feature type="domain" description="DNA2/NAM7 helicase-like C-terminal" evidence="13">
    <location>
        <begin position="603"/>
        <end position="809"/>
    </location>
</feature>
<feature type="region of interest" description="Disordered" evidence="11">
    <location>
        <begin position="186"/>
        <end position="212"/>
    </location>
</feature>
<feature type="domain" description="Helicase MOV-10-like beta-barrel" evidence="14">
    <location>
        <begin position="274"/>
        <end position="359"/>
    </location>
</feature>
<dbReference type="CDD" id="cd18808">
    <property type="entry name" value="SF1_C_Upf1"/>
    <property type="match status" value="1"/>
</dbReference>
<comment type="subcellular location">
    <subcellularLocation>
        <location evidence="1">Cytoplasm</location>
    </subcellularLocation>
</comment>
<evidence type="ECO:0000259" key="12">
    <source>
        <dbReference type="Pfam" id="PF13086"/>
    </source>
</evidence>
<dbReference type="InterPro" id="IPR047187">
    <property type="entry name" value="SF1_C_Upf1"/>
</dbReference>
<evidence type="ECO:0000256" key="7">
    <source>
        <dbReference type="ARBA" id="ARBA00022806"/>
    </source>
</evidence>
<evidence type="ECO:0000256" key="8">
    <source>
        <dbReference type="ARBA" id="ARBA00022840"/>
    </source>
</evidence>
<reference evidence="15" key="1">
    <citation type="submission" date="2025-05" db="UniProtKB">
        <authorList>
            <consortium name="RefSeq"/>
        </authorList>
    </citation>
    <scope>NUCLEOTIDE SEQUENCE [LARGE SCALE GENOMIC DNA]</scope>
</reference>
<evidence type="ECO:0000259" key="14">
    <source>
        <dbReference type="Pfam" id="PF21634"/>
    </source>
</evidence>
<dbReference type="InterPro" id="IPR027417">
    <property type="entry name" value="P-loop_NTPase"/>
</dbReference>
<feature type="compositionally biased region" description="Basic and acidic residues" evidence="11">
    <location>
        <begin position="189"/>
        <end position="199"/>
    </location>
</feature>
<evidence type="ECO:0000256" key="10">
    <source>
        <dbReference type="ARBA" id="ARBA00047984"/>
    </source>
</evidence>
<sequence length="894" mass="102236">MAISFLLTMGTVGDNWGDECSVIKDKGEISYIDYEDDQSVCSYNPVEEGPIIVSVPFAFVNGKPRSVFVGETVADAITIKNTTDESVDLWAVNIYASNPENSFTLSLMEPPDPNADIESVQAFLESFSLEDRMIHADDTLTIWLSCKPKEIGLHTTIVHFDLGNERIERVSFLLADDKISQSLVPRKPYSRDRRRRQEAVDSYIPGTRPTRTRGRGFKNFLLQYEIPSKIKDELSRKEIPSAVREGLKRDTYVPYFMTLLNMEEIQLEEDMRAYDMELVTMKRKGHNFLSLEVPGLAERRPSLVHGDYILVKMPFGHTNDSVSAYQGYIHHVEADEVYLKFAPEFHINHRDGNQYNVQFTYNRINMRRFYQAVDAADSLAKEFLFPYEFSERRYINTTPLVPLTQNINEEQIRCVQMILGCKGTPPYLVHGPPGTGKTQTLVEAILQLYMTRKNARMLVCAPSNSAADHILEKLLNQEGVEIRDNDVFRLNASTRQYDEIKPDILPYCFFDEQIFRCPPRNALVRYRIVVSTYMSTSLLYAEDIKRGHFSHIFLDEAGQASEPESIIPISNLCLRKTVVVLAGDPMQLGPVIYSKEAEIYGLGKSYLERLFECEYYSTGDENYVIKLLRNYRCHPDILHLPSTLFYGGELIACKDEKSLLMDTADILKVLPNKEFPVLFFGIQGCDEREGNNPSWFNRIEVSKVVEIVRKLTDGGNLTEENIGIITPYRQQVLKIRKAFDSLDMIDIKVGSVEQFQGQERQVIIVSTVRSTIKHNEFDKTYCLGFLSNPRRFNVAVTRAISLLVIIGNPHIINQDVYWNKLLWQCVDKDSYQGCPLPERQDLTDEVQLCTNREGQSSGFEEAGQDQELQEPAVAPETEFSQPVVDEAEWSDGWK</sequence>
<dbReference type="RefSeq" id="XP_050937093.1">
    <property type="nucleotide sequence ID" value="XM_051081136.1"/>
</dbReference>
<dbReference type="PANTHER" id="PTHR45418:SF1">
    <property type="entry name" value="CANCER_TESTIS ANTIGEN 55"/>
    <property type="match status" value="1"/>
</dbReference>
<evidence type="ECO:0000256" key="4">
    <source>
        <dbReference type="ARBA" id="ARBA00022490"/>
    </source>
</evidence>
<keyword evidence="9" id="KW-0943">RNA-mediated gene silencing</keyword>
<evidence type="ECO:0000256" key="5">
    <source>
        <dbReference type="ARBA" id="ARBA00022741"/>
    </source>
</evidence>
<gene>
    <name evidence="16" type="primary">LOC103489678</name>
</gene>
<evidence type="ECO:0000256" key="1">
    <source>
        <dbReference type="ARBA" id="ARBA00004496"/>
    </source>
</evidence>
<keyword evidence="15" id="KW-1185">Reference proteome</keyword>